<evidence type="ECO:0000256" key="13">
    <source>
        <dbReference type="ARBA" id="ARBA00023136"/>
    </source>
</evidence>
<dbReference type="InterPro" id="IPR003660">
    <property type="entry name" value="HAMP_dom"/>
</dbReference>
<evidence type="ECO:0000256" key="8">
    <source>
        <dbReference type="ARBA" id="ARBA00022741"/>
    </source>
</evidence>
<dbReference type="PANTHER" id="PTHR45528:SF1">
    <property type="entry name" value="SENSOR HISTIDINE KINASE CPXA"/>
    <property type="match status" value="1"/>
</dbReference>
<evidence type="ECO:0000256" key="9">
    <source>
        <dbReference type="ARBA" id="ARBA00022777"/>
    </source>
</evidence>
<keyword evidence="6" id="KW-0808">Transferase</keyword>
<dbReference type="RefSeq" id="WP_307232790.1">
    <property type="nucleotide sequence ID" value="NZ_JAUSTT010000035.1"/>
</dbReference>
<feature type="domain" description="HAMP" evidence="16">
    <location>
        <begin position="185"/>
        <end position="237"/>
    </location>
</feature>
<evidence type="ECO:0000256" key="4">
    <source>
        <dbReference type="ARBA" id="ARBA00022475"/>
    </source>
</evidence>
<dbReference type="PROSITE" id="PS50885">
    <property type="entry name" value="HAMP"/>
    <property type="match status" value="1"/>
</dbReference>
<keyword evidence="10" id="KW-0067">ATP-binding</keyword>
<name>A0ABT9WY12_9BACI</name>
<dbReference type="PANTHER" id="PTHR45528">
    <property type="entry name" value="SENSOR HISTIDINE KINASE CPXA"/>
    <property type="match status" value="1"/>
</dbReference>
<dbReference type="CDD" id="cd06225">
    <property type="entry name" value="HAMP"/>
    <property type="match status" value="1"/>
</dbReference>
<dbReference type="CDD" id="cd00082">
    <property type="entry name" value="HisKA"/>
    <property type="match status" value="1"/>
</dbReference>
<reference evidence="17 18" key="1">
    <citation type="submission" date="2023-07" db="EMBL/GenBank/DDBJ databases">
        <title>Genomic Encyclopedia of Type Strains, Phase IV (KMG-IV): sequencing the most valuable type-strain genomes for metagenomic binning, comparative biology and taxonomic classification.</title>
        <authorList>
            <person name="Goeker M."/>
        </authorList>
    </citation>
    <scope>NUCLEOTIDE SEQUENCE [LARGE SCALE GENOMIC DNA]</scope>
    <source>
        <strain evidence="17 18">DSM 23837</strain>
    </source>
</reference>
<evidence type="ECO:0000256" key="14">
    <source>
        <dbReference type="SAM" id="Phobius"/>
    </source>
</evidence>
<protein>
    <recommendedName>
        <fullName evidence="3">histidine kinase</fullName>
        <ecNumber evidence="3">2.7.13.3</ecNumber>
    </recommendedName>
</protein>
<dbReference type="InterPro" id="IPR004358">
    <property type="entry name" value="Sig_transdc_His_kin-like_C"/>
</dbReference>
<evidence type="ECO:0000256" key="5">
    <source>
        <dbReference type="ARBA" id="ARBA00022553"/>
    </source>
</evidence>
<dbReference type="EMBL" id="JAUSTT010000035">
    <property type="protein sequence ID" value="MDQ0178181.1"/>
    <property type="molecule type" value="Genomic_DNA"/>
</dbReference>
<comment type="subcellular location">
    <subcellularLocation>
        <location evidence="2">Cell membrane</location>
        <topology evidence="2">Multi-pass membrane protein</topology>
    </subcellularLocation>
</comment>
<evidence type="ECO:0000256" key="2">
    <source>
        <dbReference type="ARBA" id="ARBA00004651"/>
    </source>
</evidence>
<dbReference type="PRINTS" id="PR00344">
    <property type="entry name" value="BCTRLSENSOR"/>
</dbReference>
<keyword evidence="7 14" id="KW-0812">Transmembrane</keyword>
<dbReference type="Gene3D" id="6.10.340.10">
    <property type="match status" value="1"/>
</dbReference>
<keyword evidence="9 17" id="KW-0418">Kinase</keyword>
<dbReference type="SMART" id="SM00387">
    <property type="entry name" value="HATPase_c"/>
    <property type="match status" value="1"/>
</dbReference>
<comment type="caution">
    <text evidence="17">The sequence shown here is derived from an EMBL/GenBank/DDBJ whole genome shotgun (WGS) entry which is preliminary data.</text>
</comment>
<dbReference type="InterPro" id="IPR005467">
    <property type="entry name" value="His_kinase_dom"/>
</dbReference>
<dbReference type="Pfam" id="PF00512">
    <property type="entry name" value="HisKA"/>
    <property type="match status" value="1"/>
</dbReference>
<gene>
    <name evidence="17" type="ORF">J2S08_004084</name>
</gene>
<dbReference type="SMART" id="SM00304">
    <property type="entry name" value="HAMP"/>
    <property type="match status" value="1"/>
</dbReference>
<dbReference type="EC" id="2.7.13.3" evidence="3"/>
<feature type="domain" description="Histidine kinase" evidence="15">
    <location>
        <begin position="252"/>
        <end position="471"/>
    </location>
</feature>
<dbReference type="SUPFAM" id="SSF158472">
    <property type="entry name" value="HAMP domain-like"/>
    <property type="match status" value="1"/>
</dbReference>
<dbReference type="PROSITE" id="PS50109">
    <property type="entry name" value="HIS_KIN"/>
    <property type="match status" value="1"/>
</dbReference>
<feature type="transmembrane region" description="Helical" evidence="14">
    <location>
        <begin position="162"/>
        <end position="183"/>
    </location>
</feature>
<dbReference type="CDD" id="cd00075">
    <property type="entry name" value="HATPase"/>
    <property type="match status" value="1"/>
</dbReference>
<proteinExistence type="predicted"/>
<dbReference type="SUPFAM" id="SSF47384">
    <property type="entry name" value="Homodimeric domain of signal transducing histidine kinase"/>
    <property type="match status" value="1"/>
</dbReference>
<sequence>MHKERTLKQWLIIFLILFLLVPFAMIQVMLKINQHLFLKPVAIESISPWFKEDVLDKAYMWKEKAWQKQLNEKATEMHLGIRLYDEEGQLLTSNIEKENIIEPYQIHSDNVSSNYVYLGWMIQEYPVYDGEELLGVAYVEDRRPLPNKHSYSSSIARHFNDWGGLIVWIGLCAIVLIFSAKFLKQKMLQPLIQFQAATNKISHYDFHFSLPTTPVKEINELSHAFSMMQKRLQESLDKQETMEKERKLFISSIIHDLRTPLFSIRGYLEGIKHGIAVTPEQVNKYVEISYQKANVLNQLISDLHTFSSLNYLEQPLHLNKIDFTAFLQQIIESFHPELQKKAISLKLYIDEAVFCEIDDYVLGRALHNLIANAIQYTPNNGEITIDLCDLKEQRQCLLRIADNGPGIPEADIAHLFSPLYRGEKSRSRKTGGTGLGLAIAQKAVEKHCGTIRVYNNAAGGAAFEMLLPKISS</sequence>
<dbReference type="InterPro" id="IPR036097">
    <property type="entry name" value="HisK_dim/P_sf"/>
</dbReference>
<dbReference type="GO" id="GO:0016301">
    <property type="term" value="F:kinase activity"/>
    <property type="evidence" value="ECO:0007669"/>
    <property type="project" value="UniProtKB-KW"/>
</dbReference>
<evidence type="ECO:0000313" key="18">
    <source>
        <dbReference type="Proteomes" id="UP001223586"/>
    </source>
</evidence>
<evidence type="ECO:0000313" key="17">
    <source>
        <dbReference type="EMBL" id="MDQ0178181.1"/>
    </source>
</evidence>
<evidence type="ECO:0000256" key="6">
    <source>
        <dbReference type="ARBA" id="ARBA00022679"/>
    </source>
</evidence>
<keyword evidence="4" id="KW-1003">Cell membrane</keyword>
<dbReference type="SMART" id="SM00388">
    <property type="entry name" value="HisKA"/>
    <property type="match status" value="1"/>
</dbReference>
<evidence type="ECO:0000259" key="15">
    <source>
        <dbReference type="PROSITE" id="PS50109"/>
    </source>
</evidence>
<dbReference type="InterPro" id="IPR050398">
    <property type="entry name" value="HssS/ArlS-like"/>
</dbReference>
<dbReference type="Gene3D" id="1.10.287.130">
    <property type="match status" value="1"/>
</dbReference>
<keyword evidence="13 14" id="KW-0472">Membrane</keyword>
<keyword evidence="5" id="KW-0597">Phosphoprotein</keyword>
<evidence type="ECO:0000259" key="16">
    <source>
        <dbReference type="PROSITE" id="PS50885"/>
    </source>
</evidence>
<dbReference type="Pfam" id="PF02518">
    <property type="entry name" value="HATPase_c"/>
    <property type="match status" value="1"/>
</dbReference>
<feature type="transmembrane region" description="Helical" evidence="14">
    <location>
        <begin position="12"/>
        <end position="30"/>
    </location>
</feature>
<organism evidence="17 18">
    <name type="scientific">Bacillus chungangensis</name>
    <dbReference type="NCBI Taxonomy" id="587633"/>
    <lineage>
        <taxon>Bacteria</taxon>
        <taxon>Bacillati</taxon>
        <taxon>Bacillota</taxon>
        <taxon>Bacilli</taxon>
        <taxon>Bacillales</taxon>
        <taxon>Bacillaceae</taxon>
        <taxon>Bacillus</taxon>
    </lineage>
</organism>
<evidence type="ECO:0000256" key="1">
    <source>
        <dbReference type="ARBA" id="ARBA00000085"/>
    </source>
</evidence>
<dbReference type="InterPro" id="IPR036890">
    <property type="entry name" value="HATPase_C_sf"/>
</dbReference>
<accession>A0ABT9WY12</accession>
<dbReference type="InterPro" id="IPR003661">
    <property type="entry name" value="HisK_dim/P_dom"/>
</dbReference>
<evidence type="ECO:0000256" key="10">
    <source>
        <dbReference type="ARBA" id="ARBA00022840"/>
    </source>
</evidence>
<dbReference type="Proteomes" id="UP001223586">
    <property type="component" value="Unassembled WGS sequence"/>
</dbReference>
<evidence type="ECO:0000256" key="3">
    <source>
        <dbReference type="ARBA" id="ARBA00012438"/>
    </source>
</evidence>
<keyword evidence="12" id="KW-0902">Two-component regulatory system</keyword>
<evidence type="ECO:0000256" key="12">
    <source>
        <dbReference type="ARBA" id="ARBA00023012"/>
    </source>
</evidence>
<dbReference type="SUPFAM" id="SSF55874">
    <property type="entry name" value="ATPase domain of HSP90 chaperone/DNA topoisomerase II/histidine kinase"/>
    <property type="match status" value="1"/>
</dbReference>
<keyword evidence="18" id="KW-1185">Reference proteome</keyword>
<keyword evidence="8" id="KW-0547">Nucleotide-binding</keyword>
<comment type="catalytic activity">
    <reaction evidence="1">
        <text>ATP + protein L-histidine = ADP + protein N-phospho-L-histidine.</text>
        <dbReference type="EC" id="2.7.13.3"/>
    </reaction>
</comment>
<dbReference type="Gene3D" id="3.30.565.10">
    <property type="entry name" value="Histidine kinase-like ATPase, C-terminal domain"/>
    <property type="match status" value="1"/>
</dbReference>
<keyword evidence="11 14" id="KW-1133">Transmembrane helix</keyword>
<dbReference type="InterPro" id="IPR003594">
    <property type="entry name" value="HATPase_dom"/>
</dbReference>
<evidence type="ECO:0000256" key="11">
    <source>
        <dbReference type="ARBA" id="ARBA00022989"/>
    </source>
</evidence>
<evidence type="ECO:0000256" key="7">
    <source>
        <dbReference type="ARBA" id="ARBA00022692"/>
    </source>
</evidence>